<dbReference type="EMBL" id="BMXI01000023">
    <property type="protein sequence ID" value="GHC67053.1"/>
    <property type="molecule type" value="Genomic_DNA"/>
</dbReference>
<feature type="domain" description="Gfo/Idh/MocA-like oxidoreductase N-terminal" evidence="2">
    <location>
        <begin position="39"/>
        <end position="165"/>
    </location>
</feature>
<keyword evidence="1" id="KW-0732">Signal</keyword>
<dbReference type="InterPro" id="IPR019546">
    <property type="entry name" value="TAT_signal_bac_arc"/>
</dbReference>
<dbReference type="Proteomes" id="UP000644507">
    <property type="component" value="Unassembled WGS sequence"/>
</dbReference>
<dbReference type="Gene3D" id="3.40.50.720">
    <property type="entry name" value="NAD(P)-binding Rossmann-like Domain"/>
    <property type="match status" value="1"/>
</dbReference>
<dbReference type="SUPFAM" id="SSF51735">
    <property type="entry name" value="NAD(P)-binding Rossmann-fold domains"/>
    <property type="match status" value="1"/>
</dbReference>
<dbReference type="SUPFAM" id="SSF55347">
    <property type="entry name" value="Glyceraldehyde-3-phosphate dehydrogenase-like, C-terminal domain"/>
    <property type="match status" value="1"/>
</dbReference>
<organism evidence="3 4">
    <name type="scientific">Roseibacillus persicicus</name>
    <dbReference type="NCBI Taxonomy" id="454148"/>
    <lineage>
        <taxon>Bacteria</taxon>
        <taxon>Pseudomonadati</taxon>
        <taxon>Verrucomicrobiota</taxon>
        <taxon>Verrucomicrobiia</taxon>
        <taxon>Verrucomicrobiales</taxon>
        <taxon>Verrucomicrobiaceae</taxon>
        <taxon>Roseibacillus</taxon>
    </lineage>
</organism>
<sequence length="431" mass="46810">MNIPTTRRQVLKTATAAGTLAAMGMPHIANAQAGNNDTIKVGIIGCGGRGSGAIVQALKADPNVKVWAAGDAFQAPMDRCLKNIASLGERAIVPPERQFTGIDCYKEVMDSGIDVVLLTAAPGFRPRHIAAAVEKGIHMFVEKPMAVDPAGLRSVLESVKKAKEKNLSIQHGFCWRFHPAVKEAYGKITSGEYGRVKAVWGTYLASPVRPLANDAKKPEGMGDVEWQVANWINFDWLSGGALLEQAIHTTDKVAWAMNDAQPIAAIGTGGKVGRTDPGNVYDHHNVAYEYADDVFCHVSQRQIQGVHNEVIDRVTCEEATVFGPGRCYAKDVAGKMIWRSKPKPGEVQDMYQVEHNELFAALRAGKRIDGGDHMIRSTAHCLLGAYAAQTGKKVTWDDLWGSELDLAPDHLKFSDDFQPQSMPIPGQFTLA</sequence>
<accession>A0A918WQA5</accession>
<feature type="signal peptide" evidence="1">
    <location>
        <begin position="1"/>
        <end position="31"/>
    </location>
</feature>
<feature type="chain" id="PRO_5037801023" evidence="1">
    <location>
        <begin position="32"/>
        <end position="431"/>
    </location>
</feature>
<dbReference type="Gene3D" id="3.30.360.10">
    <property type="entry name" value="Dihydrodipicolinate Reductase, domain 2"/>
    <property type="match status" value="1"/>
</dbReference>
<dbReference type="PANTHER" id="PTHR43818">
    <property type="entry name" value="BCDNA.GH03377"/>
    <property type="match status" value="1"/>
</dbReference>
<evidence type="ECO:0000313" key="3">
    <source>
        <dbReference type="EMBL" id="GHC67053.1"/>
    </source>
</evidence>
<dbReference type="Pfam" id="PF01408">
    <property type="entry name" value="GFO_IDH_MocA"/>
    <property type="match status" value="1"/>
</dbReference>
<protein>
    <submittedName>
        <fullName evidence="3">Dehydrogenase</fullName>
    </submittedName>
</protein>
<dbReference type="NCBIfam" id="TIGR01409">
    <property type="entry name" value="TAT_signal_seq"/>
    <property type="match status" value="1"/>
</dbReference>
<reference evidence="3" key="1">
    <citation type="journal article" date="2014" name="Int. J. Syst. Evol. Microbiol.">
        <title>Complete genome sequence of Corynebacterium casei LMG S-19264T (=DSM 44701T), isolated from a smear-ripened cheese.</title>
        <authorList>
            <consortium name="US DOE Joint Genome Institute (JGI-PGF)"/>
            <person name="Walter F."/>
            <person name="Albersmeier A."/>
            <person name="Kalinowski J."/>
            <person name="Ruckert C."/>
        </authorList>
    </citation>
    <scope>NUCLEOTIDE SEQUENCE</scope>
    <source>
        <strain evidence="3">KCTC 12988</strain>
    </source>
</reference>
<dbReference type="GO" id="GO:0000166">
    <property type="term" value="F:nucleotide binding"/>
    <property type="evidence" value="ECO:0007669"/>
    <property type="project" value="InterPro"/>
</dbReference>
<evidence type="ECO:0000259" key="2">
    <source>
        <dbReference type="Pfam" id="PF01408"/>
    </source>
</evidence>
<name>A0A918WQA5_9BACT</name>
<keyword evidence="4" id="KW-1185">Reference proteome</keyword>
<gene>
    <name evidence="3" type="ORF">GCM10007100_38760</name>
</gene>
<dbReference type="PANTHER" id="PTHR43818:SF5">
    <property type="entry name" value="OXIDOREDUCTASE FAMILY PROTEIN"/>
    <property type="match status" value="1"/>
</dbReference>
<proteinExistence type="predicted"/>
<dbReference type="InterPro" id="IPR036291">
    <property type="entry name" value="NAD(P)-bd_dom_sf"/>
</dbReference>
<evidence type="ECO:0000313" key="4">
    <source>
        <dbReference type="Proteomes" id="UP000644507"/>
    </source>
</evidence>
<comment type="caution">
    <text evidence="3">The sequence shown here is derived from an EMBL/GenBank/DDBJ whole genome shotgun (WGS) entry which is preliminary data.</text>
</comment>
<dbReference type="AlphaFoldDB" id="A0A918WQA5"/>
<dbReference type="InterPro" id="IPR050463">
    <property type="entry name" value="Gfo/Idh/MocA_oxidrdct_glycsds"/>
</dbReference>
<dbReference type="PROSITE" id="PS51318">
    <property type="entry name" value="TAT"/>
    <property type="match status" value="1"/>
</dbReference>
<dbReference type="RefSeq" id="WP_189574154.1">
    <property type="nucleotide sequence ID" value="NZ_BMXI01000023.1"/>
</dbReference>
<dbReference type="InterPro" id="IPR006311">
    <property type="entry name" value="TAT_signal"/>
</dbReference>
<evidence type="ECO:0000256" key="1">
    <source>
        <dbReference type="SAM" id="SignalP"/>
    </source>
</evidence>
<dbReference type="InterPro" id="IPR000683">
    <property type="entry name" value="Gfo/Idh/MocA-like_OxRdtase_N"/>
</dbReference>
<reference evidence="3" key="2">
    <citation type="submission" date="2020-09" db="EMBL/GenBank/DDBJ databases">
        <authorList>
            <person name="Sun Q."/>
            <person name="Kim S."/>
        </authorList>
    </citation>
    <scope>NUCLEOTIDE SEQUENCE</scope>
    <source>
        <strain evidence="3">KCTC 12988</strain>
    </source>
</reference>